<dbReference type="eggNOG" id="COG0526">
    <property type="taxonomic scope" value="Bacteria"/>
</dbReference>
<accession>W0V5T6</accession>
<evidence type="ECO:0000313" key="4">
    <source>
        <dbReference type="Proteomes" id="UP000027604"/>
    </source>
</evidence>
<dbReference type="CDD" id="cd02966">
    <property type="entry name" value="TlpA_like_family"/>
    <property type="match status" value="1"/>
</dbReference>
<evidence type="ECO:0000313" key="3">
    <source>
        <dbReference type="EMBL" id="CDG83251.1"/>
    </source>
</evidence>
<dbReference type="Gene3D" id="3.40.30.10">
    <property type="entry name" value="Glutaredoxin"/>
    <property type="match status" value="1"/>
</dbReference>
<dbReference type="Pfam" id="PF00578">
    <property type="entry name" value="AhpC-TSA"/>
    <property type="match status" value="1"/>
</dbReference>
<dbReference type="SUPFAM" id="SSF52833">
    <property type="entry name" value="Thioredoxin-like"/>
    <property type="match status" value="1"/>
</dbReference>
<dbReference type="STRING" id="1349767.GJA_2620"/>
<name>W0V5T6_9BURK</name>
<dbReference type="GO" id="GO:0016209">
    <property type="term" value="F:antioxidant activity"/>
    <property type="evidence" value="ECO:0007669"/>
    <property type="project" value="InterPro"/>
</dbReference>
<organism evidence="3 4">
    <name type="scientific">Janthinobacterium agaricidamnosum NBRC 102515 = DSM 9628</name>
    <dbReference type="NCBI Taxonomy" id="1349767"/>
    <lineage>
        <taxon>Bacteria</taxon>
        <taxon>Pseudomonadati</taxon>
        <taxon>Pseudomonadota</taxon>
        <taxon>Betaproteobacteria</taxon>
        <taxon>Burkholderiales</taxon>
        <taxon>Oxalobacteraceae</taxon>
        <taxon>Janthinobacterium</taxon>
    </lineage>
</organism>
<dbReference type="InterPro" id="IPR050553">
    <property type="entry name" value="Thioredoxin_ResA/DsbE_sf"/>
</dbReference>
<proteinExistence type="predicted"/>
<protein>
    <submittedName>
        <fullName evidence="3">AhpC/TSA family protein</fullName>
    </submittedName>
</protein>
<dbReference type="Proteomes" id="UP000027604">
    <property type="component" value="Chromosome I"/>
</dbReference>
<dbReference type="HOGENOM" id="CLU_042529_11_1_4"/>
<evidence type="ECO:0000259" key="2">
    <source>
        <dbReference type="PROSITE" id="PS51352"/>
    </source>
</evidence>
<feature type="chain" id="PRO_5004798538" evidence="1">
    <location>
        <begin position="23"/>
        <end position="161"/>
    </location>
</feature>
<feature type="signal peptide" evidence="1">
    <location>
        <begin position="1"/>
        <end position="22"/>
    </location>
</feature>
<dbReference type="PROSITE" id="PS51352">
    <property type="entry name" value="THIOREDOXIN_2"/>
    <property type="match status" value="1"/>
</dbReference>
<dbReference type="KEGG" id="jag:GJA_2620"/>
<dbReference type="PANTHER" id="PTHR42852:SF13">
    <property type="entry name" value="PROTEIN DIPZ"/>
    <property type="match status" value="1"/>
</dbReference>
<feature type="domain" description="Thioredoxin" evidence="2">
    <location>
        <begin position="20"/>
        <end position="160"/>
    </location>
</feature>
<sequence>MMAMSRTAGTLWFALALCPVHAAEPAMDFRLPALDGEKTAGLASIGQRAVLLNFWSSECIPCIQEMPLLNAQSKLLRNVAFVGIAVDQRQKALRFLQQRPMDYIQLLAPPHAGPLLRSFGNKINGLPYTVILNPAHRICTTRMGQVDAAWIAKALDACGGA</sequence>
<dbReference type="PATRIC" id="fig|1349767.4.peg.4349"/>
<gene>
    <name evidence="3" type="ORF">GJA_2620</name>
</gene>
<keyword evidence="4" id="KW-1185">Reference proteome</keyword>
<dbReference type="PANTHER" id="PTHR42852">
    <property type="entry name" value="THIOL:DISULFIDE INTERCHANGE PROTEIN DSBE"/>
    <property type="match status" value="1"/>
</dbReference>
<dbReference type="InterPro" id="IPR013766">
    <property type="entry name" value="Thioredoxin_domain"/>
</dbReference>
<dbReference type="AlphaFoldDB" id="W0V5T6"/>
<dbReference type="EMBL" id="HG322949">
    <property type="protein sequence ID" value="CDG83251.1"/>
    <property type="molecule type" value="Genomic_DNA"/>
</dbReference>
<dbReference type="InterPro" id="IPR036249">
    <property type="entry name" value="Thioredoxin-like_sf"/>
</dbReference>
<keyword evidence="1" id="KW-0732">Signal</keyword>
<dbReference type="InterPro" id="IPR000866">
    <property type="entry name" value="AhpC/TSA"/>
</dbReference>
<dbReference type="GO" id="GO:0016491">
    <property type="term" value="F:oxidoreductase activity"/>
    <property type="evidence" value="ECO:0007669"/>
    <property type="project" value="InterPro"/>
</dbReference>
<reference evidence="3 4" key="1">
    <citation type="journal article" date="2015" name="Genome Announc.">
        <title>Genome Sequence of Mushroom Soft-Rot Pathogen Janthinobacterium agaricidamnosum.</title>
        <authorList>
            <person name="Graupner K."/>
            <person name="Lackner G."/>
            <person name="Hertweck C."/>
        </authorList>
    </citation>
    <scope>NUCLEOTIDE SEQUENCE [LARGE SCALE GENOMIC DNA]</scope>
    <source>
        <strain evidence="4">NBRC 102515 / DSM 9628</strain>
    </source>
</reference>
<evidence type="ECO:0000256" key="1">
    <source>
        <dbReference type="SAM" id="SignalP"/>
    </source>
</evidence>